<accession>A0A6C0BQL1</accession>
<reference evidence="5" key="1">
    <citation type="journal article" date="2020" name="Nature">
        <title>Giant virus diversity and host interactions through global metagenomics.</title>
        <authorList>
            <person name="Schulz F."/>
            <person name="Roux S."/>
            <person name="Paez-Espino D."/>
            <person name="Jungbluth S."/>
            <person name="Walsh D.A."/>
            <person name="Denef V.J."/>
            <person name="McMahon K.D."/>
            <person name="Konstantinidis K.T."/>
            <person name="Eloe-Fadrosh E.A."/>
            <person name="Kyrpides N.C."/>
            <person name="Woyke T."/>
        </authorList>
    </citation>
    <scope>NUCLEOTIDE SEQUENCE</scope>
    <source>
        <strain evidence="5">GVMAG-M-3300018416-26</strain>
    </source>
</reference>
<dbReference type="PROSITE" id="PS50089">
    <property type="entry name" value="ZF_RING_2"/>
    <property type="match status" value="1"/>
</dbReference>
<feature type="domain" description="RING-type" evidence="4">
    <location>
        <begin position="128"/>
        <end position="167"/>
    </location>
</feature>
<evidence type="ECO:0000256" key="3">
    <source>
        <dbReference type="ARBA" id="ARBA00022833"/>
    </source>
</evidence>
<dbReference type="InterPro" id="IPR001841">
    <property type="entry name" value="Znf_RING"/>
</dbReference>
<dbReference type="EMBL" id="MN739220">
    <property type="protein sequence ID" value="QHS94350.1"/>
    <property type="molecule type" value="Genomic_DNA"/>
</dbReference>
<protein>
    <recommendedName>
        <fullName evidence="4">RING-type domain-containing protein</fullName>
    </recommendedName>
</protein>
<dbReference type="Gene3D" id="3.30.40.10">
    <property type="entry name" value="Zinc/RING finger domain, C3HC4 (zinc finger)"/>
    <property type="match status" value="1"/>
</dbReference>
<dbReference type="InterPro" id="IPR017907">
    <property type="entry name" value="Znf_RING_CS"/>
</dbReference>
<name>A0A6C0BQL1_9ZZZZ</name>
<dbReference type="InterPro" id="IPR013083">
    <property type="entry name" value="Znf_RING/FYVE/PHD"/>
</dbReference>
<dbReference type="AlphaFoldDB" id="A0A6C0BQL1"/>
<proteinExistence type="predicted"/>
<organism evidence="5">
    <name type="scientific">viral metagenome</name>
    <dbReference type="NCBI Taxonomy" id="1070528"/>
    <lineage>
        <taxon>unclassified sequences</taxon>
        <taxon>metagenomes</taxon>
        <taxon>organismal metagenomes</taxon>
    </lineage>
</organism>
<evidence type="ECO:0000256" key="2">
    <source>
        <dbReference type="ARBA" id="ARBA00022771"/>
    </source>
</evidence>
<evidence type="ECO:0000313" key="5">
    <source>
        <dbReference type="EMBL" id="QHS94350.1"/>
    </source>
</evidence>
<sequence>MGTSKPHIRQILQEIKAIANKTLDNEAKIVYLNDEIKSILSQEQLQACDGCVLPDPSMFHKPENDKKVGVIVKEKWNNWLFSSLDNKATLVVYWRTFVWYGTFRHVKKTLENFFVDFEQKDAQAPLDCCICLESNDTLRLEYVFECTHQFCVQCVPKIAHGVCPLCRSLPLTIK</sequence>
<dbReference type="GO" id="GO:0008270">
    <property type="term" value="F:zinc ion binding"/>
    <property type="evidence" value="ECO:0007669"/>
    <property type="project" value="UniProtKB-KW"/>
</dbReference>
<dbReference type="PROSITE" id="PS00518">
    <property type="entry name" value="ZF_RING_1"/>
    <property type="match status" value="1"/>
</dbReference>
<evidence type="ECO:0000259" key="4">
    <source>
        <dbReference type="PROSITE" id="PS50089"/>
    </source>
</evidence>
<keyword evidence="2" id="KW-0863">Zinc-finger</keyword>
<dbReference type="SUPFAM" id="SSF57850">
    <property type="entry name" value="RING/U-box"/>
    <property type="match status" value="1"/>
</dbReference>
<keyword evidence="1" id="KW-0479">Metal-binding</keyword>
<keyword evidence="3" id="KW-0862">Zinc</keyword>
<evidence type="ECO:0000256" key="1">
    <source>
        <dbReference type="ARBA" id="ARBA00022723"/>
    </source>
</evidence>